<dbReference type="AlphaFoldDB" id="A0AAD2Q532"/>
<gene>
    <name evidence="1" type="ORF">MYCIT1_LOCUS25947</name>
</gene>
<sequence>VSNRPGFVPDFTYQLERVACNCHSCQSLNSADRTSVWLVSDLFIVLVTHYIVKCFATPFNVREHLVLTMACCRQYLAVEIQPVAIT</sequence>
<keyword evidence="2" id="KW-1185">Reference proteome</keyword>
<comment type="caution">
    <text evidence="1">The sequence shown here is derived from an EMBL/GenBank/DDBJ whole genome shotgun (WGS) entry which is preliminary data.</text>
</comment>
<proteinExistence type="predicted"/>
<organism evidence="1 2">
    <name type="scientific">Mycena citricolor</name>
    <dbReference type="NCBI Taxonomy" id="2018698"/>
    <lineage>
        <taxon>Eukaryota</taxon>
        <taxon>Fungi</taxon>
        <taxon>Dikarya</taxon>
        <taxon>Basidiomycota</taxon>
        <taxon>Agaricomycotina</taxon>
        <taxon>Agaricomycetes</taxon>
        <taxon>Agaricomycetidae</taxon>
        <taxon>Agaricales</taxon>
        <taxon>Marasmiineae</taxon>
        <taxon>Mycenaceae</taxon>
        <taxon>Mycena</taxon>
    </lineage>
</organism>
<accession>A0AAD2Q532</accession>
<protein>
    <submittedName>
        <fullName evidence="1">Uncharacterized protein</fullName>
    </submittedName>
</protein>
<evidence type="ECO:0000313" key="1">
    <source>
        <dbReference type="EMBL" id="CAK5277136.1"/>
    </source>
</evidence>
<evidence type="ECO:0000313" key="2">
    <source>
        <dbReference type="Proteomes" id="UP001295794"/>
    </source>
</evidence>
<feature type="non-terminal residue" evidence="1">
    <location>
        <position position="1"/>
    </location>
</feature>
<name>A0AAD2Q532_9AGAR</name>
<dbReference type="EMBL" id="CAVNYO010000419">
    <property type="protein sequence ID" value="CAK5277136.1"/>
    <property type="molecule type" value="Genomic_DNA"/>
</dbReference>
<dbReference type="Proteomes" id="UP001295794">
    <property type="component" value="Unassembled WGS sequence"/>
</dbReference>
<reference evidence="1" key="1">
    <citation type="submission" date="2023-11" db="EMBL/GenBank/DDBJ databases">
        <authorList>
            <person name="De Vega J J."/>
            <person name="De Vega J J."/>
        </authorList>
    </citation>
    <scope>NUCLEOTIDE SEQUENCE</scope>
</reference>